<name>A0A5C6EJM1_9BACT</name>
<keyword evidence="1" id="KW-0812">Transmembrane</keyword>
<protein>
    <recommendedName>
        <fullName evidence="2">DUF6688 domain-containing protein</fullName>
    </recommendedName>
</protein>
<evidence type="ECO:0000259" key="2">
    <source>
        <dbReference type="Pfam" id="PF23543"/>
    </source>
</evidence>
<dbReference type="Proteomes" id="UP000318288">
    <property type="component" value="Unassembled WGS sequence"/>
</dbReference>
<reference evidence="3 4" key="1">
    <citation type="submission" date="2019-02" db="EMBL/GenBank/DDBJ databases">
        <title>Deep-cultivation of Planctomycetes and their phenomic and genomic characterization uncovers novel biology.</title>
        <authorList>
            <person name="Wiegand S."/>
            <person name="Jogler M."/>
            <person name="Boedeker C."/>
            <person name="Pinto D."/>
            <person name="Vollmers J."/>
            <person name="Rivas-Marin E."/>
            <person name="Kohn T."/>
            <person name="Peeters S.H."/>
            <person name="Heuer A."/>
            <person name="Rast P."/>
            <person name="Oberbeckmann S."/>
            <person name="Bunk B."/>
            <person name="Jeske O."/>
            <person name="Meyerdierks A."/>
            <person name="Storesund J.E."/>
            <person name="Kallscheuer N."/>
            <person name="Luecker S."/>
            <person name="Lage O.M."/>
            <person name="Pohl T."/>
            <person name="Merkel B.J."/>
            <person name="Hornburger P."/>
            <person name="Mueller R.-W."/>
            <person name="Bruemmer F."/>
            <person name="Labrenz M."/>
            <person name="Spormann A.M."/>
            <person name="Op Den Camp H."/>
            <person name="Overmann J."/>
            <person name="Amann R."/>
            <person name="Jetten M.S.M."/>
            <person name="Mascher T."/>
            <person name="Medema M.H."/>
            <person name="Devos D.P."/>
            <person name="Kaster A.-K."/>
            <person name="Ovreas L."/>
            <person name="Rohde M."/>
            <person name="Galperin M.Y."/>
            <person name="Jogler C."/>
        </authorList>
    </citation>
    <scope>NUCLEOTIDE SEQUENCE [LARGE SCALE GENOMIC DNA]</scope>
    <source>
        <strain evidence="3 4">Poly51</strain>
    </source>
</reference>
<feature type="transmembrane region" description="Helical" evidence="1">
    <location>
        <begin position="123"/>
        <end position="143"/>
    </location>
</feature>
<feature type="transmembrane region" description="Helical" evidence="1">
    <location>
        <begin position="222"/>
        <end position="244"/>
    </location>
</feature>
<dbReference type="EMBL" id="SJPW01000006">
    <property type="protein sequence ID" value="TWU48615.1"/>
    <property type="molecule type" value="Genomic_DNA"/>
</dbReference>
<feature type="transmembrane region" description="Helical" evidence="1">
    <location>
        <begin position="21"/>
        <end position="39"/>
    </location>
</feature>
<comment type="caution">
    <text evidence="3">The sequence shown here is derived from an EMBL/GenBank/DDBJ whole genome shotgun (WGS) entry which is preliminary data.</text>
</comment>
<feature type="transmembrane region" description="Helical" evidence="1">
    <location>
        <begin position="178"/>
        <end position="201"/>
    </location>
</feature>
<dbReference type="InterPro" id="IPR056491">
    <property type="entry name" value="DUF6688_C"/>
</dbReference>
<evidence type="ECO:0000313" key="3">
    <source>
        <dbReference type="EMBL" id="TWU48615.1"/>
    </source>
</evidence>
<keyword evidence="4" id="KW-1185">Reference proteome</keyword>
<feature type="domain" description="DUF6688" evidence="2">
    <location>
        <begin position="256"/>
        <end position="361"/>
    </location>
</feature>
<dbReference type="RefSeq" id="WP_146460071.1">
    <property type="nucleotide sequence ID" value="NZ_SJPW01000006.1"/>
</dbReference>
<feature type="transmembrane region" description="Helical" evidence="1">
    <location>
        <begin position="155"/>
        <end position="172"/>
    </location>
</feature>
<evidence type="ECO:0000313" key="4">
    <source>
        <dbReference type="Proteomes" id="UP000318288"/>
    </source>
</evidence>
<accession>A0A5C6EJM1</accession>
<feature type="transmembrane region" description="Helical" evidence="1">
    <location>
        <begin position="59"/>
        <end position="86"/>
    </location>
</feature>
<evidence type="ECO:0000256" key="1">
    <source>
        <dbReference type="SAM" id="Phobius"/>
    </source>
</evidence>
<keyword evidence="1" id="KW-1133">Transmembrane helix</keyword>
<dbReference type="AlphaFoldDB" id="A0A5C6EJM1"/>
<organism evidence="3 4">
    <name type="scientific">Rubripirellula tenax</name>
    <dbReference type="NCBI Taxonomy" id="2528015"/>
    <lineage>
        <taxon>Bacteria</taxon>
        <taxon>Pseudomonadati</taxon>
        <taxon>Planctomycetota</taxon>
        <taxon>Planctomycetia</taxon>
        <taxon>Pirellulales</taxon>
        <taxon>Pirellulaceae</taxon>
        <taxon>Rubripirellula</taxon>
    </lineage>
</organism>
<gene>
    <name evidence="3" type="ORF">Poly51_45160</name>
</gene>
<keyword evidence="1" id="KW-0472">Membrane</keyword>
<sequence length="363" mass="40581">MDEIETPASSSTSAPSVQLRVKFFLTGVIYPLFAILLSFDGPAVVGTVWQSGEWGDYAAMLMTWPGFGPFLPFVGLCMVALSAYVFRPALSESVYVRFGVYVGVVIALQFLVITTVMSGLFTFVFAVVVLPVQAAIIYGLGIVVSRMGRFTIRHLLILTAAVAVLIAIVRWLQISQEVYLVSVAGFCVAASAPVLCLVTFVRAAKRMFRQGAVSGIHPIVRFCVPWAWFVAWFFSWKLAIDIMFDEYAKLPTSPNCYVCSAAAHGHAVLVRSVPRTGDRVLVNEQMQQLKFLEFAMEAGFPRFHRLVRRIYDRFGPPIAQRCKRHIWLADASFVVFWPLQCISRAVAFLTRVPQSRIKRLYIN</sequence>
<dbReference type="Pfam" id="PF23543">
    <property type="entry name" value="DUF6688_C"/>
    <property type="match status" value="1"/>
</dbReference>
<dbReference type="OrthoDB" id="271666at2"/>
<proteinExistence type="predicted"/>
<feature type="transmembrane region" description="Helical" evidence="1">
    <location>
        <begin position="98"/>
        <end position="117"/>
    </location>
</feature>